<dbReference type="SMART" id="SM00642">
    <property type="entry name" value="Aamy"/>
    <property type="match status" value="1"/>
</dbReference>
<keyword evidence="3 5" id="KW-0732">Signal</keyword>
<evidence type="ECO:0000256" key="2">
    <source>
        <dbReference type="ARBA" id="ARBA00022723"/>
    </source>
</evidence>
<feature type="transmembrane region" description="Helical" evidence="4">
    <location>
        <begin position="467"/>
        <end position="487"/>
    </location>
</feature>
<dbReference type="PANTHER" id="PTHR10357:SF215">
    <property type="entry name" value="ALPHA-AMYLASE 1"/>
    <property type="match status" value="1"/>
</dbReference>
<dbReference type="InterPro" id="IPR017853">
    <property type="entry name" value="GH"/>
</dbReference>
<dbReference type="GO" id="GO:0016829">
    <property type="term" value="F:lyase activity"/>
    <property type="evidence" value="ECO:0007669"/>
    <property type="project" value="UniProtKB-KW"/>
</dbReference>
<sequence length="500" mass="57488">MKKIIKIGMMMALFFAFTPIAISAEANEHLEDEVIYDIVVDRFNNMNQENSEKVDVDDPYAYHGGDLQGITVKLDELKSLGFTTISLSPVMENADNGFHGYWIEDHFKVENEFGTMEDLQELIDKAHEREMKVILEFVPNYIAASHPITTDNKAWIDESEKIDKEVAPWLEEAVALNQELPEVQNYLKEVADYWIDETEIDGFKIHEVDKAEPSFLENFTGHLKEKNPDFILIGTLSEASVEMNEKAMAGLDFVENNKLQEVMAHVFANEDEPVSHIYTTWEETGKQPGLISIDDKFKKRFTHQFTEEGRNLVTAWKLALTYIYTTPGVPFIYQGSEIPMYGEKYPETQVLMQFNSGEPELKEYYTRISSLREQFSALRLGDFEVVATDQGMSVFKRSYKDETVYVAINNDTESRVVELTDIDSNVQLRGVLEDNLVRENKNGEYKIGIPRESSEVYVVEDETGLNWIFILPMVVVFVLFVAAVIYLSRKQKQINQQETK</sequence>
<keyword evidence="2" id="KW-0479">Metal-binding</keyword>
<dbReference type="RefSeq" id="WP_147667858.1">
    <property type="nucleotide sequence ID" value="NZ_VDUW01000006.1"/>
</dbReference>
<proteinExistence type="predicted"/>
<dbReference type="OrthoDB" id="9805159at2"/>
<dbReference type="InterPro" id="IPR013780">
    <property type="entry name" value="Glyco_hydro_b"/>
</dbReference>
<dbReference type="EMBL" id="VDUW01000006">
    <property type="protein sequence ID" value="TXL64020.1"/>
    <property type="molecule type" value="Genomic_DNA"/>
</dbReference>
<evidence type="ECO:0000256" key="5">
    <source>
        <dbReference type="SAM" id="SignalP"/>
    </source>
</evidence>
<feature type="signal peptide" evidence="5">
    <location>
        <begin position="1"/>
        <end position="26"/>
    </location>
</feature>
<keyword evidence="4" id="KW-0812">Transmembrane</keyword>
<evidence type="ECO:0000256" key="4">
    <source>
        <dbReference type="SAM" id="Phobius"/>
    </source>
</evidence>
<organism evidence="7 8">
    <name type="scientific">Cerasibacillus terrae</name>
    <dbReference type="NCBI Taxonomy" id="2498845"/>
    <lineage>
        <taxon>Bacteria</taxon>
        <taxon>Bacillati</taxon>
        <taxon>Bacillota</taxon>
        <taxon>Bacilli</taxon>
        <taxon>Bacillales</taxon>
        <taxon>Bacillaceae</taxon>
        <taxon>Cerasibacillus</taxon>
    </lineage>
</organism>
<keyword evidence="4" id="KW-0472">Membrane</keyword>
<feature type="chain" id="PRO_5023087650" evidence="5">
    <location>
        <begin position="27"/>
        <end position="500"/>
    </location>
</feature>
<dbReference type="SUPFAM" id="SSF51011">
    <property type="entry name" value="Glycosyl hydrolase domain"/>
    <property type="match status" value="1"/>
</dbReference>
<dbReference type="InterPro" id="IPR006047">
    <property type="entry name" value="GH13_cat_dom"/>
</dbReference>
<evidence type="ECO:0000313" key="8">
    <source>
        <dbReference type="Proteomes" id="UP000321574"/>
    </source>
</evidence>
<feature type="domain" description="Glycosyl hydrolase family 13 catalytic" evidence="6">
    <location>
        <begin position="37"/>
        <end position="372"/>
    </location>
</feature>
<gene>
    <name evidence="7" type="ORF">FHP05_10035</name>
</gene>
<accession>A0A5C8NSP2</accession>
<dbReference type="Gene3D" id="3.20.20.80">
    <property type="entry name" value="Glycosidases"/>
    <property type="match status" value="1"/>
</dbReference>
<dbReference type="GO" id="GO:0046872">
    <property type="term" value="F:metal ion binding"/>
    <property type="evidence" value="ECO:0007669"/>
    <property type="project" value="UniProtKB-KW"/>
</dbReference>
<name>A0A5C8NSP2_9BACI</name>
<evidence type="ECO:0000259" key="6">
    <source>
        <dbReference type="SMART" id="SM00642"/>
    </source>
</evidence>
<dbReference type="Gene3D" id="2.60.40.1180">
    <property type="entry name" value="Golgi alpha-mannosidase II"/>
    <property type="match status" value="1"/>
</dbReference>
<keyword evidence="8" id="KW-1185">Reference proteome</keyword>
<dbReference type="Proteomes" id="UP000321574">
    <property type="component" value="Unassembled WGS sequence"/>
</dbReference>
<dbReference type="InterPro" id="IPR054174">
    <property type="entry name" value="Alpha-amylase-like_C"/>
</dbReference>
<keyword evidence="4" id="KW-1133">Transmembrane helix</keyword>
<dbReference type="Pfam" id="PF22026">
    <property type="entry name" value="Alpha-amylase_C_2"/>
    <property type="match status" value="1"/>
</dbReference>
<dbReference type="SUPFAM" id="SSF51445">
    <property type="entry name" value="(Trans)glycosidases"/>
    <property type="match status" value="1"/>
</dbReference>
<reference evidence="7 8" key="1">
    <citation type="submission" date="2019-06" db="EMBL/GenBank/DDBJ databases">
        <title>Cerasibacillus sp. nov., isolated from maize field.</title>
        <authorList>
            <person name="Lin S.-Y."/>
            <person name="Tsai C.-F."/>
            <person name="Young C.-C."/>
        </authorList>
    </citation>
    <scope>NUCLEOTIDE SEQUENCE [LARGE SCALE GENOMIC DNA]</scope>
    <source>
        <strain evidence="7 8">CC-CFT480</strain>
    </source>
</reference>
<dbReference type="Pfam" id="PF00128">
    <property type="entry name" value="Alpha-amylase"/>
    <property type="match status" value="2"/>
</dbReference>
<dbReference type="AlphaFoldDB" id="A0A5C8NSP2"/>
<dbReference type="PANTHER" id="PTHR10357">
    <property type="entry name" value="ALPHA-AMYLASE FAMILY MEMBER"/>
    <property type="match status" value="1"/>
</dbReference>
<keyword evidence="7" id="KW-0456">Lyase</keyword>
<evidence type="ECO:0000313" key="7">
    <source>
        <dbReference type="EMBL" id="TXL64020.1"/>
    </source>
</evidence>
<comment type="cofactor">
    <cofactor evidence="1">
        <name>Ca(2+)</name>
        <dbReference type="ChEBI" id="CHEBI:29108"/>
    </cofactor>
</comment>
<evidence type="ECO:0000256" key="1">
    <source>
        <dbReference type="ARBA" id="ARBA00001913"/>
    </source>
</evidence>
<protein>
    <submittedName>
        <fullName evidence="7">Alpha-amlyase</fullName>
    </submittedName>
</protein>
<evidence type="ECO:0000256" key="3">
    <source>
        <dbReference type="ARBA" id="ARBA00022729"/>
    </source>
</evidence>
<dbReference type="GO" id="GO:0005975">
    <property type="term" value="P:carbohydrate metabolic process"/>
    <property type="evidence" value="ECO:0007669"/>
    <property type="project" value="InterPro"/>
</dbReference>
<comment type="caution">
    <text evidence="7">The sequence shown here is derived from an EMBL/GenBank/DDBJ whole genome shotgun (WGS) entry which is preliminary data.</text>
</comment>